<proteinExistence type="predicted"/>
<comment type="caution">
    <text evidence="1">The sequence shown here is derived from an EMBL/GenBank/DDBJ whole genome shotgun (WGS) entry which is preliminary data.</text>
</comment>
<dbReference type="RefSeq" id="WP_133793062.1">
    <property type="nucleotide sequence ID" value="NZ_SOCA01000001.1"/>
</dbReference>
<dbReference type="AlphaFoldDB" id="A0A4R7SR34"/>
<accession>A0A4R7SR34</accession>
<dbReference type="OrthoDB" id="195992at2"/>
<organism evidence="1 2">
    <name type="scientific">Prosthecobacter fusiformis</name>
    <dbReference type="NCBI Taxonomy" id="48464"/>
    <lineage>
        <taxon>Bacteria</taxon>
        <taxon>Pseudomonadati</taxon>
        <taxon>Verrucomicrobiota</taxon>
        <taxon>Verrucomicrobiia</taxon>
        <taxon>Verrucomicrobiales</taxon>
        <taxon>Verrucomicrobiaceae</taxon>
        <taxon>Prosthecobacter</taxon>
    </lineage>
</organism>
<gene>
    <name evidence="1" type="ORF">EI77_00381</name>
</gene>
<evidence type="ECO:0000313" key="2">
    <source>
        <dbReference type="Proteomes" id="UP000295662"/>
    </source>
</evidence>
<keyword evidence="2" id="KW-1185">Reference proteome</keyword>
<sequence>MNEHEIETLLSELQPRGPSASLSQGIAKELEQDREWMLRSERTLRPIWLAPLSWSAAGAAAAVLVMSVFSGNDADSPSALVASAPDPYVMPVTTIREVVDARNEGIQYNSNSRLPEQRVRLTSMERHAWIDPRDGAHITLERPREESVVLPVSFQ</sequence>
<reference evidence="1 2" key="1">
    <citation type="submission" date="2019-03" db="EMBL/GenBank/DDBJ databases">
        <title>Genomic Encyclopedia of Archaeal and Bacterial Type Strains, Phase II (KMG-II): from individual species to whole genera.</title>
        <authorList>
            <person name="Goeker M."/>
        </authorList>
    </citation>
    <scope>NUCLEOTIDE SEQUENCE [LARGE SCALE GENOMIC DNA]</scope>
    <source>
        <strain evidence="1 2">ATCC 25309</strain>
    </source>
</reference>
<dbReference type="EMBL" id="SOCA01000001">
    <property type="protein sequence ID" value="TDU81079.1"/>
    <property type="molecule type" value="Genomic_DNA"/>
</dbReference>
<name>A0A4R7SR34_9BACT</name>
<dbReference type="Proteomes" id="UP000295662">
    <property type="component" value="Unassembled WGS sequence"/>
</dbReference>
<protein>
    <submittedName>
        <fullName evidence="1">Uncharacterized protein</fullName>
    </submittedName>
</protein>
<evidence type="ECO:0000313" key="1">
    <source>
        <dbReference type="EMBL" id="TDU81079.1"/>
    </source>
</evidence>